<feature type="transmembrane region" description="Helical" evidence="7">
    <location>
        <begin position="92"/>
        <end position="116"/>
    </location>
</feature>
<name>A0ABV2JCD1_9FIRM</name>
<evidence type="ECO:0000259" key="8">
    <source>
        <dbReference type="PROSITE" id="PS50928"/>
    </source>
</evidence>
<dbReference type="RefSeq" id="WP_354368804.1">
    <property type="nucleotide sequence ID" value="NZ_JBEPMA010000010.1"/>
</dbReference>
<evidence type="ECO:0000256" key="4">
    <source>
        <dbReference type="ARBA" id="ARBA00022692"/>
    </source>
</evidence>
<reference evidence="9 10" key="1">
    <citation type="submission" date="2024-06" db="EMBL/GenBank/DDBJ databases">
        <title>Genomic Encyclopedia of Type Strains, Phase IV (KMG-IV): sequencing the most valuable type-strain genomes for metagenomic binning, comparative biology and taxonomic classification.</title>
        <authorList>
            <person name="Goeker M."/>
        </authorList>
    </citation>
    <scope>NUCLEOTIDE SEQUENCE [LARGE SCALE GENOMIC DNA]</scope>
    <source>
        <strain evidence="9 10">DSM 21460</strain>
    </source>
</reference>
<evidence type="ECO:0000256" key="7">
    <source>
        <dbReference type="RuleBase" id="RU363032"/>
    </source>
</evidence>
<feature type="domain" description="ABC transmembrane type-1" evidence="8">
    <location>
        <begin position="88"/>
        <end position="277"/>
    </location>
</feature>
<sequence>MQKVKLNKKFVTANKKRNISQNNFGKFIRLLLNIILAIIVLFPLIYALGMSLKPSSEIYSQSPSIFTSNPTIQNYLDVFEIAPIGLYILNSFLVSTVIMVSQIGTAIIAAFAFHFLKFKFKAILFAIIMSTMMIPGEATIISNFLMVSGWGLTNTYIGLVLPYLTTAMGIFLFRQAFQSFPMEIYESANIDGCSDLKFILKILIPISRPVIGALSVASFLGAWNMYMWPLLITGSDEYRTVQIGISMLNSADSQSMVLMIAGVVICMIPSLVIFFFARKNMIRGLTTGAVKG</sequence>
<feature type="transmembrane region" description="Helical" evidence="7">
    <location>
        <begin position="123"/>
        <end position="150"/>
    </location>
</feature>
<dbReference type="PANTHER" id="PTHR43744:SF8">
    <property type="entry name" value="SN-GLYCEROL-3-PHOSPHATE TRANSPORT SYSTEM PERMEASE PROTEIN UGPE"/>
    <property type="match status" value="1"/>
</dbReference>
<dbReference type="Proteomes" id="UP001549162">
    <property type="component" value="Unassembled WGS sequence"/>
</dbReference>
<feature type="transmembrane region" description="Helical" evidence="7">
    <location>
        <begin position="156"/>
        <end position="177"/>
    </location>
</feature>
<feature type="transmembrane region" description="Helical" evidence="7">
    <location>
        <begin position="27"/>
        <end position="49"/>
    </location>
</feature>
<accession>A0ABV2JCD1</accession>
<evidence type="ECO:0000256" key="5">
    <source>
        <dbReference type="ARBA" id="ARBA00022989"/>
    </source>
</evidence>
<organism evidence="9 10">
    <name type="scientific">Peptoniphilus olsenii</name>
    <dbReference type="NCBI Taxonomy" id="411570"/>
    <lineage>
        <taxon>Bacteria</taxon>
        <taxon>Bacillati</taxon>
        <taxon>Bacillota</taxon>
        <taxon>Tissierellia</taxon>
        <taxon>Tissierellales</taxon>
        <taxon>Peptoniphilaceae</taxon>
        <taxon>Peptoniphilus</taxon>
    </lineage>
</organism>
<keyword evidence="10" id="KW-1185">Reference proteome</keyword>
<dbReference type="Pfam" id="PF00528">
    <property type="entry name" value="BPD_transp_1"/>
    <property type="match status" value="1"/>
</dbReference>
<dbReference type="InterPro" id="IPR000515">
    <property type="entry name" value="MetI-like"/>
</dbReference>
<dbReference type="PANTHER" id="PTHR43744">
    <property type="entry name" value="ABC TRANSPORTER PERMEASE PROTEIN MG189-RELATED-RELATED"/>
    <property type="match status" value="1"/>
</dbReference>
<dbReference type="PROSITE" id="PS50928">
    <property type="entry name" value="ABC_TM1"/>
    <property type="match status" value="1"/>
</dbReference>
<evidence type="ECO:0000313" key="10">
    <source>
        <dbReference type="Proteomes" id="UP001549162"/>
    </source>
</evidence>
<evidence type="ECO:0000256" key="1">
    <source>
        <dbReference type="ARBA" id="ARBA00004651"/>
    </source>
</evidence>
<evidence type="ECO:0000256" key="3">
    <source>
        <dbReference type="ARBA" id="ARBA00022475"/>
    </source>
</evidence>
<comment type="caution">
    <text evidence="9">The sequence shown here is derived from an EMBL/GenBank/DDBJ whole genome shotgun (WGS) entry which is preliminary data.</text>
</comment>
<keyword evidence="4 7" id="KW-0812">Transmembrane</keyword>
<evidence type="ECO:0000256" key="6">
    <source>
        <dbReference type="ARBA" id="ARBA00023136"/>
    </source>
</evidence>
<dbReference type="EMBL" id="JBEPMA010000010">
    <property type="protein sequence ID" value="MET3617921.1"/>
    <property type="molecule type" value="Genomic_DNA"/>
</dbReference>
<dbReference type="InterPro" id="IPR035906">
    <property type="entry name" value="MetI-like_sf"/>
</dbReference>
<proteinExistence type="inferred from homology"/>
<feature type="transmembrane region" description="Helical" evidence="7">
    <location>
        <begin position="256"/>
        <end position="277"/>
    </location>
</feature>
<evidence type="ECO:0000256" key="2">
    <source>
        <dbReference type="ARBA" id="ARBA00022448"/>
    </source>
</evidence>
<dbReference type="Gene3D" id="1.10.3720.10">
    <property type="entry name" value="MetI-like"/>
    <property type="match status" value="1"/>
</dbReference>
<keyword evidence="2 7" id="KW-0813">Transport</keyword>
<keyword evidence="3" id="KW-1003">Cell membrane</keyword>
<dbReference type="SUPFAM" id="SSF161098">
    <property type="entry name" value="MetI-like"/>
    <property type="match status" value="1"/>
</dbReference>
<keyword evidence="5 7" id="KW-1133">Transmembrane helix</keyword>
<evidence type="ECO:0000313" key="9">
    <source>
        <dbReference type="EMBL" id="MET3617921.1"/>
    </source>
</evidence>
<dbReference type="CDD" id="cd06261">
    <property type="entry name" value="TM_PBP2"/>
    <property type="match status" value="1"/>
</dbReference>
<protein>
    <submittedName>
        <fullName evidence="9">Sn-glycerol 3-phosphate transport system permease protein</fullName>
    </submittedName>
</protein>
<comment type="similarity">
    <text evidence="7">Belongs to the binding-protein-dependent transport system permease family.</text>
</comment>
<keyword evidence="6 7" id="KW-0472">Membrane</keyword>
<feature type="transmembrane region" description="Helical" evidence="7">
    <location>
        <begin position="198"/>
        <end position="223"/>
    </location>
</feature>
<comment type="subcellular location">
    <subcellularLocation>
        <location evidence="1 7">Cell membrane</location>
        <topology evidence="1 7">Multi-pass membrane protein</topology>
    </subcellularLocation>
</comment>
<gene>
    <name evidence="9" type="ORF">ABID14_001556</name>
</gene>